<reference evidence="2" key="1">
    <citation type="journal article" date="2023" name="Mol. Phylogenet. Evol.">
        <title>Genome-scale phylogeny and comparative genomics of the fungal order Sordariales.</title>
        <authorList>
            <person name="Hensen N."/>
            <person name="Bonometti L."/>
            <person name="Westerberg I."/>
            <person name="Brannstrom I.O."/>
            <person name="Guillou S."/>
            <person name="Cros-Aarteil S."/>
            <person name="Calhoun S."/>
            <person name="Haridas S."/>
            <person name="Kuo A."/>
            <person name="Mondo S."/>
            <person name="Pangilinan J."/>
            <person name="Riley R."/>
            <person name="LaButti K."/>
            <person name="Andreopoulos B."/>
            <person name="Lipzen A."/>
            <person name="Chen C."/>
            <person name="Yan M."/>
            <person name="Daum C."/>
            <person name="Ng V."/>
            <person name="Clum A."/>
            <person name="Steindorff A."/>
            <person name="Ohm R.A."/>
            <person name="Martin F."/>
            <person name="Silar P."/>
            <person name="Natvig D.O."/>
            <person name="Lalanne C."/>
            <person name="Gautier V."/>
            <person name="Ament-Velasquez S.L."/>
            <person name="Kruys A."/>
            <person name="Hutchinson M.I."/>
            <person name="Powell A.J."/>
            <person name="Barry K."/>
            <person name="Miller A.N."/>
            <person name="Grigoriev I.V."/>
            <person name="Debuchy R."/>
            <person name="Gladieux P."/>
            <person name="Hiltunen Thoren M."/>
            <person name="Johannesson H."/>
        </authorList>
    </citation>
    <scope>NUCLEOTIDE SEQUENCE</scope>
    <source>
        <strain evidence="2">CBS 359.72</strain>
    </source>
</reference>
<proteinExistence type="predicted"/>
<evidence type="ECO:0000313" key="2">
    <source>
        <dbReference type="EMBL" id="KAK4243056.1"/>
    </source>
</evidence>
<dbReference type="EMBL" id="MU857894">
    <property type="protein sequence ID" value="KAK4243056.1"/>
    <property type="molecule type" value="Genomic_DNA"/>
</dbReference>
<evidence type="ECO:0000313" key="3">
    <source>
        <dbReference type="Proteomes" id="UP001303647"/>
    </source>
</evidence>
<name>A0AAN7CK14_9PEZI</name>
<organism evidence="2 3">
    <name type="scientific">Corynascus novoguineensis</name>
    <dbReference type="NCBI Taxonomy" id="1126955"/>
    <lineage>
        <taxon>Eukaryota</taxon>
        <taxon>Fungi</taxon>
        <taxon>Dikarya</taxon>
        <taxon>Ascomycota</taxon>
        <taxon>Pezizomycotina</taxon>
        <taxon>Sordariomycetes</taxon>
        <taxon>Sordariomycetidae</taxon>
        <taxon>Sordariales</taxon>
        <taxon>Chaetomiaceae</taxon>
        <taxon>Corynascus</taxon>
    </lineage>
</organism>
<evidence type="ECO:0000256" key="1">
    <source>
        <dbReference type="SAM" id="MobiDB-lite"/>
    </source>
</evidence>
<keyword evidence="3" id="KW-1185">Reference proteome</keyword>
<sequence>MVSQSSQRTLAQPTRPADPARSFNERSHRIMRKIHALTAALSEFDVDVALLIRTPHVEFTYESKDDMLHNFNTNLLEENRFRPQDVENLFRGRVLVCPSINSMSPLRSHSGSSSPTPSTSSASSASFPDATGLSFPASPPTHPAGPGTTIPSASAISDPLPPAAETGLTLPASPPPSQGVSLSFNSSGSSPILMSNSPLPTSPAMDISNLLNTDCWTVDSDVPFSWPPVQENTVQDKTAHRPLPSSPPIRPTTPTPSTSGSPHRQARYRVLKVSPRPQSRRKWID</sequence>
<protein>
    <submittedName>
        <fullName evidence="2">Uncharacterized protein</fullName>
    </submittedName>
</protein>
<feature type="region of interest" description="Disordered" evidence="1">
    <location>
        <begin position="1"/>
        <end position="24"/>
    </location>
</feature>
<dbReference type="Proteomes" id="UP001303647">
    <property type="component" value="Unassembled WGS sequence"/>
</dbReference>
<reference evidence="2" key="2">
    <citation type="submission" date="2023-05" db="EMBL/GenBank/DDBJ databases">
        <authorList>
            <consortium name="Lawrence Berkeley National Laboratory"/>
            <person name="Steindorff A."/>
            <person name="Hensen N."/>
            <person name="Bonometti L."/>
            <person name="Westerberg I."/>
            <person name="Brannstrom I.O."/>
            <person name="Guillou S."/>
            <person name="Cros-Aarteil S."/>
            <person name="Calhoun S."/>
            <person name="Haridas S."/>
            <person name="Kuo A."/>
            <person name="Mondo S."/>
            <person name="Pangilinan J."/>
            <person name="Riley R."/>
            <person name="Labutti K."/>
            <person name="Andreopoulos B."/>
            <person name="Lipzen A."/>
            <person name="Chen C."/>
            <person name="Yanf M."/>
            <person name="Daum C."/>
            <person name="Ng V."/>
            <person name="Clum A."/>
            <person name="Ohm R."/>
            <person name="Martin F."/>
            <person name="Silar P."/>
            <person name="Natvig D."/>
            <person name="Lalanne C."/>
            <person name="Gautier V."/>
            <person name="Ament-Velasquez S.L."/>
            <person name="Kruys A."/>
            <person name="Hutchinson M.I."/>
            <person name="Powell A.J."/>
            <person name="Barry K."/>
            <person name="Miller A.N."/>
            <person name="Grigoriev I.V."/>
            <person name="Debuchy R."/>
            <person name="Gladieux P."/>
            <person name="Thoren M.H."/>
            <person name="Johannesson H."/>
        </authorList>
    </citation>
    <scope>NUCLEOTIDE SEQUENCE</scope>
    <source>
        <strain evidence="2">CBS 359.72</strain>
    </source>
</reference>
<dbReference type="AlphaFoldDB" id="A0AAN7CK14"/>
<feature type="compositionally biased region" description="Polar residues" evidence="1">
    <location>
        <begin position="1"/>
        <end position="12"/>
    </location>
</feature>
<feature type="region of interest" description="Disordered" evidence="1">
    <location>
        <begin position="102"/>
        <end position="197"/>
    </location>
</feature>
<feature type="compositionally biased region" description="Low complexity" evidence="1">
    <location>
        <begin position="102"/>
        <end position="131"/>
    </location>
</feature>
<gene>
    <name evidence="2" type="ORF">C7999DRAFT_36621</name>
</gene>
<comment type="caution">
    <text evidence="2">The sequence shown here is derived from an EMBL/GenBank/DDBJ whole genome shotgun (WGS) entry which is preliminary data.</text>
</comment>
<feature type="region of interest" description="Disordered" evidence="1">
    <location>
        <begin position="227"/>
        <end position="285"/>
    </location>
</feature>
<accession>A0AAN7CK14</accession>
<feature type="compositionally biased region" description="Pro residues" evidence="1">
    <location>
        <begin position="244"/>
        <end position="254"/>
    </location>
</feature>
<feature type="compositionally biased region" description="Low complexity" evidence="1">
    <location>
        <begin position="178"/>
        <end position="190"/>
    </location>
</feature>